<dbReference type="OrthoDB" id="3364107at2759"/>
<feature type="chain" id="PRO_5007854972" description="MARVEL domain-containing protein" evidence="3">
    <location>
        <begin position="27"/>
        <end position="218"/>
    </location>
</feature>
<evidence type="ECO:0000256" key="3">
    <source>
        <dbReference type="SAM" id="SignalP"/>
    </source>
</evidence>
<feature type="region of interest" description="Disordered" evidence="1">
    <location>
        <begin position="186"/>
        <end position="218"/>
    </location>
</feature>
<feature type="compositionally biased region" description="Polar residues" evidence="1">
    <location>
        <begin position="206"/>
        <end position="218"/>
    </location>
</feature>
<feature type="transmembrane region" description="Helical" evidence="2">
    <location>
        <begin position="83"/>
        <end position="102"/>
    </location>
</feature>
<name>A0A164ZPV4_9AGAM</name>
<sequence length="218" mass="23917">MHNFHLARLVVFGTVLLLSLIVLGLSANINHDTSNIQTGFGFEFGFTFVFSSLSLAISVISIVVIVPVLVLDHLRKGVITSMVVVELAWTFVLWVIWLAAAAESAQAGDVFSHCGNFDEIGVVGTVCHSWGAIVAFDFINWLALLGWFTTLLVFSIRGRHWNNYVTEESMVQPYVEENKTAPAQAPVANYQYPPQQQQQPQMGCAPTQSPAGTNYAQA</sequence>
<evidence type="ECO:0000313" key="5">
    <source>
        <dbReference type="Proteomes" id="UP000076722"/>
    </source>
</evidence>
<evidence type="ECO:0000256" key="1">
    <source>
        <dbReference type="SAM" id="MobiDB-lite"/>
    </source>
</evidence>
<accession>A0A164ZPV4</accession>
<keyword evidence="2" id="KW-0812">Transmembrane</keyword>
<evidence type="ECO:0008006" key="6">
    <source>
        <dbReference type="Google" id="ProtNLM"/>
    </source>
</evidence>
<dbReference type="AlphaFoldDB" id="A0A164ZPV4"/>
<proteinExistence type="predicted"/>
<keyword evidence="2" id="KW-1133">Transmembrane helix</keyword>
<keyword evidence="3" id="KW-0732">Signal</keyword>
<feature type="compositionally biased region" description="Low complexity" evidence="1">
    <location>
        <begin position="186"/>
        <end position="201"/>
    </location>
</feature>
<dbReference type="Proteomes" id="UP000076722">
    <property type="component" value="Unassembled WGS sequence"/>
</dbReference>
<feature type="transmembrane region" description="Helical" evidence="2">
    <location>
        <begin position="48"/>
        <end position="71"/>
    </location>
</feature>
<protein>
    <recommendedName>
        <fullName evidence="6">MARVEL domain-containing protein</fullName>
    </recommendedName>
</protein>
<gene>
    <name evidence="4" type="ORF">SISNIDRAFT_481806</name>
</gene>
<dbReference type="EMBL" id="KV419396">
    <property type="protein sequence ID" value="KZS97931.1"/>
    <property type="molecule type" value="Genomic_DNA"/>
</dbReference>
<organism evidence="4 5">
    <name type="scientific">Sistotremastrum niveocremeum HHB9708</name>
    <dbReference type="NCBI Taxonomy" id="1314777"/>
    <lineage>
        <taxon>Eukaryota</taxon>
        <taxon>Fungi</taxon>
        <taxon>Dikarya</taxon>
        <taxon>Basidiomycota</taxon>
        <taxon>Agaricomycotina</taxon>
        <taxon>Agaricomycetes</taxon>
        <taxon>Sistotremastrales</taxon>
        <taxon>Sistotremastraceae</taxon>
        <taxon>Sertulicium</taxon>
        <taxon>Sertulicium niveocremeum</taxon>
    </lineage>
</organism>
<evidence type="ECO:0000256" key="2">
    <source>
        <dbReference type="SAM" id="Phobius"/>
    </source>
</evidence>
<keyword evidence="5" id="KW-1185">Reference proteome</keyword>
<reference evidence="4 5" key="1">
    <citation type="journal article" date="2016" name="Mol. Biol. Evol.">
        <title>Comparative Genomics of Early-Diverging Mushroom-Forming Fungi Provides Insights into the Origins of Lignocellulose Decay Capabilities.</title>
        <authorList>
            <person name="Nagy L.G."/>
            <person name="Riley R."/>
            <person name="Tritt A."/>
            <person name="Adam C."/>
            <person name="Daum C."/>
            <person name="Floudas D."/>
            <person name="Sun H."/>
            <person name="Yadav J.S."/>
            <person name="Pangilinan J."/>
            <person name="Larsson K.H."/>
            <person name="Matsuura K."/>
            <person name="Barry K."/>
            <person name="Labutti K."/>
            <person name="Kuo R."/>
            <person name="Ohm R.A."/>
            <person name="Bhattacharya S.S."/>
            <person name="Shirouzu T."/>
            <person name="Yoshinaga Y."/>
            <person name="Martin F.M."/>
            <person name="Grigoriev I.V."/>
            <person name="Hibbett D.S."/>
        </authorList>
    </citation>
    <scope>NUCLEOTIDE SEQUENCE [LARGE SCALE GENOMIC DNA]</scope>
    <source>
        <strain evidence="4 5">HHB9708</strain>
    </source>
</reference>
<feature type="transmembrane region" description="Helical" evidence="2">
    <location>
        <begin position="138"/>
        <end position="156"/>
    </location>
</feature>
<keyword evidence="2" id="KW-0472">Membrane</keyword>
<evidence type="ECO:0000313" key="4">
    <source>
        <dbReference type="EMBL" id="KZS97931.1"/>
    </source>
</evidence>
<feature type="signal peptide" evidence="3">
    <location>
        <begin position="1"/>
        <end position="26"/>
    </location>
</feature>
<dbReference type="STRING" id="1314777.A0A164ZPV4"/>